<keyword evidence="11" id="KW-1185">Reference proteome</keyword>
<dbReference type="GO" id="GO:0048188">
    <property type="term" value="C:Set1C/COMPASS complex"/>
    <property type="evidence" value="ECO:0007669"/>
    <property type="project" value="InterPro"/>
</dbReference>
<dbReference type="InterPro" id="IPR013083">
    <property type="entry name" value="Znf_RING/FYVE/PHD"/>
</dbReference>
<gene>
    <name evidence="10" type="ORF">OIDMADRAFT_142340</name>
</gene>
<dbReference type="PROSITE" id="PS50016">
    <property type="entry name" value="ZF_PHD_2"/>
    <property type="match status" value="1"/>
</dbReference>
<feature type="compositionally biased region" description="Basic and acidic residues" evidence="8">
    <location>
        <begin position="1"/>
        <end position="15"/>
    </location>
</feature>
<sequence length="633" mass="69994">MDSTDEGHILTEDQARAVPDLNNDNAAEIDIAASVATSTSPTIPTSAGQLLNPTVVISNNDPKFKFKYPQARPTPEGVDDSEWNKLFTAADSRFYNKANKNAVTSKAKRESGETYGLALQMLQEKREKAARKANNNVIGSSNSLASSLSTAAPKTKISSTKKPQPSKEVLTSGSREATPATMDMAERIKTEARPRKAASDAPSEHDSPAPSPAPKIVSSAAPLKPQKTGSKKGTATSTKKQQAKKSLSKSRVNDTPSNSRHASHTPGPKSGVSSGDESNDGGEYCICRGPDDHRMMVFCEGGCEDWYHCSCVGIDEEDAKELLDRFICPMCNIPNKAFTTFKPICRYHNVGILLNKPACRKAARAASDPPSKYCCDEHREAFWDYIVDRLREDDESSKGGTINQVEASDILNQSRDIDQFRALGEKPRLPKKEGADPDRPVGLDYLLLEEVKMLEDIKNKKTELQRRVRGYQNQHKLFRMVLARAKLAAQHLKETKPLCGYDNRMAFNEVQFEKWSKTTEGKTALETGILGPRTDETKHIDAHVPYAGQAILEAPIVPDVLNNICLSLEKSRCKHNKLSLWKEVHSTDLAYNMTLLNEQIDKLTMQEAEIIDDAETREATKGYYADNTTTQLF</sequence>
<accession>A0A0C3DQX8</accession>
<dbReference type="InterPro" id="IPR001965">
    <property type="entry name" value="Znf_PHD"/>
</dbReference>
<keyword evidence="3 6" id="KW-0863">Zinc-finger</keyword>
<evidence type="ECO:0000256" key="6">
    <source>
        <dbReference type="PROSITE-ProRule" id="PRU00146"/>
    </source>
</evidence>
<organism evidence="10 11">
    <name type="scientific">Oidiodendron maius (strain Zn)</name>
    <dbReference type="NCBI Taxonomy" id="913774"/>
    <lineage>
        <taxon>Eukaryota</taxon>
        <taxon>Fungi</taxon>
        <taxon>Dikarya</taxon>
        <taxon>Ascomycota</taxon>
        <taxon>Pezizomycotina</taxon>
        <taxon>Leotiomycetes</taxon>
        <taxon>Leotiomycetes incertae sedis</taxon>
        <taxon>Myxotrichaceae</taxon>
        <taxon>Oidiodendron</taxon>
    </lineage>
</organism>
<dbReference type="SUPFAM" id="SSF57903">
    <property type="entry name" value="FYVE/PHD zinc finger"/>
    <property type="match status" value="1"/>
</dbReference>
<feature type="compositionally biased region" description="Polar residues" evidence="8">
    <location>
        <begin position="156"/>
        <end position="175"/>
    </location>
</feature>
<evidence type="ECO:0000256" key="8">
    <source>
        <dbReference type="SAM" id="MobiDB-lite"/>
    </source>
</evidence>
<feature type="coiled-coil region" evidence="7">
    <location>
        <begin position="447"/>
        <end position="474"/>
    </location>
</feature>
<dbReference type="InterPro" id="IPR037869">
    <property type="entry name" value="Spp1/CFP1"/>
</dbReference>
<dbReference type="OrthoDB" id="436852at2759"/>
<dbReference type="Pfam" id="PF00628">
    <property type="entry name" value="PHD"/>
    <property type="match status" value="1"/>
</dbReference>
<evidence type="ECO:0000259" key="9">
    <source>
        <dbReference type="PROSITE" id="PS50016"/>
    </source>
</evidence>
<comment type="subcellular location">
    <subcellularLocation>
        <location evidence="1">Nucleus</location>
    </subcellularLocation>
</comment>
<dbReference type="PANTHER" id="PTHR46174:SF1">
    <property type="entry name" value="CXXC-TYPE ZINC FINGER PROTEIN 1"/>
    <property type="match status" value="1"/>
</dbReference>
<feature type="region of interest" description="Disordered" evidence="8">
    <location>
        <begin position="1"/>
        <end position="22"/>
    </location>
</feature>
<keyword evidence="2" id="KW-0479">Metal-binding</keyword>
<keyword evidence="5" id="KW-0539">Nucleus</keyword>
<reference evidence="11" key="2">
    <citation type="submission" date="2015-01" db="EMBL/GenBank/DDBJ databases">
        <title>Evolutionary Origins and Diversification of the Mycorrhizal Mutualists.</title>
        <authorList>
            <consortium name="DOE Joint Genome Institute"/>
            <consortium name="Mycorrhizal Genomics Consortium"/>
            <person name="Kohler A."/>
            <person name="Kuo A."/>
            <person name="Nagy L.G."/>
            <person name="Floudas D."/>
            <person name="Copeland A."/>
            <person name="Barry K.W."/>
            <person name="Cichocki N."/>
            <person name="Veneault-Fourrey C."/>
            <person name="LaButti K."/>
            <person name="Lindquist E.A."/>
            <person name="Lipzen A."/>
            <person name="Lundell T."/>
            <person name="Morin E."/>
            <person name="Murat C."/>
            <person name="Riley R."/>
            <person name="Ohm R."/>
            <person name="Sun H."/>
            <person name="Tunlid A."/>
            <person name="Henrissat B."/>
            <person name="Grigoriev I.V."/>
            <person name="Hibbett D.S."/>
            <person name="Martin F."/>
        </authorList>
    </citation>
    <scope>NUCLEOTIDE SEQUENCE [LARGE SCALE GENOMIC DNA]</scope>
    <source>
        <strain evidence="11">Zn</strain>
    </source>
</reference>
<dbReference type="InterPro" id="IPR011011">
    <property type="entry name" value="Znf_FYVE_PHD"/>
</dbReference>
<dbReference type="PROSITE" id="PS01359">
    <property type="entry name" value="ZF_PHD_1"/>
    <property type="match status" value="1"/>
</dbReference>
<evidence type="ECO:0000256" key="1">
    <source>
        <dbReference type="ARBA" id="ARBA00004123"/>
    </source>
</evidence>
<dbReference type="InterPro" id="IPR019787">
    <property type="entry name" value="Znf_PHD-finger"/>
</dbReference>
<evidence type="ECO:0000256" key="7">
    <source>
        <dbReference type="SAM" id="Coils"/>
    </source>
</evidence>
<feature type="compositionally biased region" description="Low complexity" evidence="8">
    <location>
        <begin position="227"/>
        <end position="240"/>
    </location>
</feature>
<evidence type="ECO:0000256" key="3">
    <source>
        <dbReference type="ARBA" id="ARBA00022771"/>
    </source>
</evidence>
<reference evidence="10 11" key="1">
    <citation type="submission" date="2014-04" db="EMBL/GenBank/DDBJ databases">
        <authorList>
            <consortium name="DOE Joint Genome Institute"/>
            <person name="Kuo A."/>
            <person name="Martino E."/>
            <person name="Perotto S."/>
            <person name="Kohler A."/>
            <person name="Nagy L.G."/>
            <person name="Floudas D."/>
            <person name="Copeland A."/>
            <person name="Barry K.W."/>
            <person name="Cichocki N."/>
            <person name="Veneault-Fourrey C."/>
            <person name="LaButti K."/>
            <person name="Lindquist E.A."/>
            <person name="Lipzen A."/>
            <person name="Lundell T."/>
            <person name="Morin E."/>
            <person name="Murat C."/>
            <person name="Sun H."/>
            <person name="Tunlid A."/>
            <person name="Henrissat B."/>
            <person name="Grigoriev I.V."/>
            <person name="Hibbett D.S."/>
            <person name="Martin F."/>
            <person name="Nordberg H.P."/>
            <person name="Cantor M.N."/>
            <person name="Hua S.X."/>
        </authorList>
    </citation>
    <scope>NUCLEOTIDE SEQUENCE [LARGE SCALE GENOMIC DNA]</scope>
    <source>
        <strain evidence="10 11">Zn</strain>
    </source>
</reference>
<feature type="compositionally biased region" description="Low complexity" evidence="8">
    <location>
        <begin position="140"/>
        <end position="152"/>
    </location>
</feature>
<name>A0A0C3DQX8_OIDMZ</name>
<dbReference type="GO" id="GO:0008270">
    <property type="term" value="F:zinc ion binding"/>
    <property type="evidence" value="ECO:0007669"/>
    <property type="project" value="UniProtKB-KW"/>
</dbReference>
<dbReference type="SMART" id="SM00249">
    <property type="entry name" value="PHD"/>
    <property type="match status" value="1"/>
</dbReference>
<dbReference type="GO" id="GO:0045893">
    <property type="term" value="P:positive regulation of DNA-templated transcription"/>
    <property type="evidence" value="ECO:0007669"/>
    <property type="project" value="TreeGrafter"/>
</dbReference>
<dbReference type="STRING" id="913774.A0A0C3DQX8"/>
<dbReference type="Proteomes" id="UP000054321">
    <property type="component" value="Unassembled WGS sequence"/>
</dbReference>
<feature type="region of interest" description="Disordered" evidence="8">
    <location>
        <begin position="126"/>
        <end position="279"/>
    </location>
</feature>
<evidence type="ECO:0000256" key="4">
    <source>
        <dbReference type="ARBA" id="ARBA00022833"/>
    </source>
</evidence>
<keyword evidence="7" id="KW-0175">Coiled coil</keyword>
<dbReference type="EMBL" id="KN832872">
    <property type="protein sequence ID" value="KIN04458.1"/>
    <property type="molecule type" value="Genomic_DNA"/>
</dbReference>
<dbReference type="AlphaFoldDB" id="A0A0C3DQX8"/>
<evidence type="ECO:0000313" key="10">
    <source>
        <dbReference type="EMBL" id="KIN04458.1"/>
    </source>
</evidence>
<evidence type="ECO:0000256" key="5">
    <source>
        <dbReference type="ARBA" id="ARBA00023242"/>
    </source>
</evidence>
<dbReference type="HOGENOM" id="CLU_031143_0_0_1"/>
<feature type="compositionally biased region" description="Basic and acidic residues" evidence="8">
    <location>
        <begin position="184"/>
        <end position="207"/>
    </location>
</feature>
<dbReference type="InParanoid" id="A0A0C3DQX8"/>
<keyword evidence="4" id="KW-0862">Zinc</keyword>
<proteinExistence type="predicted"/>
<dbReference type="InterPro" id="IPR019786">
    <property type="entry name" value="Zinc_finger_PHD-type_CS"/>
</dbReference>
<evidence type="ECO:0000256" key="2">
    <source>
        <dbReference type="ARBA" id="ARBA00022723"/>
    </source>
</evidence>
<dbReference type="Gene3D" id="3.30.40.10">
    <property type="entry name" value="Zinc/RING finger domain, C3HC4 (zinc finger)"/>
    <property type="match status" value="1"/>
</dbReference>
<evidence type="ECO:0000313" key="11">
    <source>
        <dbReference type="Proteomes" id="UP000054321"/>
    </source>
</evidence>
<feature type="domain" description="PHD-type" evidence="9">
    <location>
        <begin position="282"/>
        <end position="334"/>
    </location>
</feature>
<protein>
    <recommendedName>
        <fullName evidence="9">PHD-type domain-containing protein</fullName>
    </recommendedName>
</protein>
<dbReference type="PANTHER" id="PTHR46174">
    <property type="entry name" value="CXXC-TYPE ZINC FINGER PROTEIN 1"/>
    <property type="match status" value="1"/>
</dbReference>